<dbReference type="InterPro" id="IPR036179">
    <property type="entry name" value="Ig-like_dom_sf"/>
</dbReference>
<keyword evidence="7 20" id="KW-1133">Transmembrane helix</keyword>
<keyword evidence="5" id="KW-0418">Kinase</keyword>
<dbReference type="CDD" id="cd00096">
    <property type="entry name" value="Ig"/>
    <property type="match status" value="1"/>
</dbReference>
<evidence type="ECO:0000256" key="4">
    <source>
        <dbReference type="ARBA" id="ARBA00022741"/>
    </source>
</evidence>
<evidence type="ECO:0000256" key="17">
    <source>
        <dbReference type="PIRSR" id="PIRSR000615-3"/>
    </source>
</evidence>
<feature type="binding site" evidence="16">
    <location>
        <position position="1210"/>
    </location>
    <ligand>
        <name>ATP</name>
        <dbReference type="ChEBI" id="CHEBI:30616"/>
    </ligand>
</feature>
<keyword evidence="13" id="KW-0393">Immunoglobulin domain</keyword>
<dbReference type="Gene3D" id="1.10.510.10">
    <property type="entry name" value="Transferase(Phosphotransferase) domain 1"/>
    <property type="match status" value="1"/>
</dbReference>
<dbReference type="PROSITE" id="PS50011">
    <property type="entry name" value="PROTEIN_KINASE_DOM"/>
    <property type="match status" value="1"/>
</dbReference>
<feature type="binding site" evidence="16">
    <location>
        <begin position="822"/>
        <end position="829"/>
    </location>
    <ligand>
        <name>ATP</name>
        <dbReference type="ChEBI" id="CHEBI:30616"/>
    </ligand>
</feature>
<evidence type="ECO:0000256" key="9">
    <source>
        <dbReference type="ARBA" id="ARBA00023137"/>
    </source>
</evidence>
<dbReference type="InterPro" id="IPR008266">
    <property type="entry name" value="Tyr_kinase_AS"/>
</dbReference>
<dbReference type="Gene3D" id="3.30.200.20">
    <property type="entry name" value="Phosphorylase Kinase, domain 1"/>
    <property type="match status" value="1"/>
</dbReference>
<feature type="domain" description="Ig-like" evidence="23">
    <location>
        <begin position="222"/>
        <end position="312"/>
    </location>
</feature>
<feature type="region of interest" description="Disordered" evidence="19">
    <location>
        <begin position="1078"/>
        <end position="1123"/>
    </location>
</feature>
<feature type="binding site" evidence="16">
    <location>
        <begin position="900"/>
        <end position="906"/>
    </location>
    <ligand>
        <name>ATP</name>
        <dbReference type="ChEBI" id="CHEBI:30616"/>
    </ligand>
</feature>
<dbReference type="PROSITE" id="PS00107">
    <property type="entry name" value="PROTEIN_KINASE_ATP"/>
    <property type="match status" value="1"/>
</dbReference>
<dbReference type="GO" id="GO:0004714">
    <property type="term" value="F:transmembrane receptor protein tyrosine kinase activity"/>
    <property type="evidence" value="ECO:0007669"/>
    <property type="project" value="UniProtKB-EC"/>
</dbReference>
<evidence type="ECO:0000256" key="11">
    <source>
        <dbReference type="ARBA" id="ARBA00023170"/>
    </source>
</evidence>
<dbReference type="InterPro" id="IPR003598">
    <property type="entry name" value="Ig_sub2"/>
</dbReference>
<keyword evidence="2" id="KW-0808">Transferase</keyword>
<dbReference type="FunFam" id="1.10.510.10:FF:000554">
    <property type="entry name" value="Predicted protein"/>
    <property type="match status" value="1"/>
</dbReference>
<keyword evidence="4 16" id="KW-0547">Nucleotide-binding</keyword>
<dbReference type="SMART" id="SM00409">
    <property type="entry name" value="IG"/>
    <property type="match status" value="6"/>
</dbReference>
<evidence type="ECO:0000256" key="8">
    <source>
        <dbReference type="ARBA" id="ARBA00023136"/>
    </source>
</evidence>
<feature type="compositionally biased region" description="Polar residues" evidence="19">
    <location>
        <begin position="996"/>
        <end position="1005"/>
    </location>
</feature>
<feature type="binding site" evidence="17">
    <location>
        <position position="1224"/>
    </location>
    <ligand>
        <name>Mg(2+)</name>
        <dbReference type="ChEBI" id="CHEBI:18420"/>
    </ligand>
</feature>
<dbReference type="InterPro" id="IPR011009">
    <property type="entry name" value="Kinase-like_dom_sf"/>
</dbReference>
<feature type="domain" description="Protein kinase" evidence="22">
    <location>
        <begin position="815"/>
        <end position="1343"/>
    </location>
</feature>
<feature type="transmembrane region" description="Helical" evidence="20">
    <location>
        <begin position="1266"/>
        <end position="1284"/>
    </location>
</feature>
<organism evidence="24 26">
    <name type="scientific">Hyalella azteca</name>
    <name type="common">Amphipod</name>
    <dbReference type="NCBI Taxonomy" id="294128"/>
    <lineage>
        <taxon>Eukaryota</taxon>
        <taxon>Metazoa</taxon>
        <taxon>Ecdysozoa</taxon>
        <taxon>Arthropoda</taxon>
        <taxon>Crustacea</taxon>
        <taxon>Multicrustacea</taxon>
        <taxon>Malacostraca</taxon>
        <taxon>Eumalacostraca</taxon>
        <taxon>Peracarida</taxon>
        <taxon>Amphipoda</taxon>
        <taxon>Senticaudata</taxon>
        <taxon>Talitrida</taxon>
        <taxon>Talitroidea</taxon>
        <taxon>Hyalellidae</taxon>
        <taxon>Hyalella</taxon>
    </lineage>
</organism>
<dbReference type="SMART" id="SM00408">
    <property type="entry name" value="IGc2"/>
    <property type="match status" value="4"/>
</dbReference>
<feature type="domain" description="Ig-like" evidence="23">
    <location>
        <begin position="31"/>
        <end position="115"/>
    </location>
</feature>
<dbReference type="Gene3D" id="2.60.40.10">
    <property type="entry name" value="Immunoglobulins"/>
    <property type="match status" value="5"/>
</dbReference>
<dbReference type="GO" id="GO:0005524">
    <property type="term" value="F:ATP binding"/>
    <property type="evidence" value="ECO:0007669"/>
    <property type="project" value="UniProtKB-UniRule"/>
</dbReference>
<evidence type="ECO:0000256" key="21">
    <source>
        <dbReference type="SAM" id="SignalP"/>
    </source>
</evidence>
<dbReference type="PANTHER" id="PTHR24416">
    <property type="entry name" value="TYROSINE-PROTEIN KINASE RECEPTOR"/>
    <property type="match status" value="1"/>
</dbReference>
<feature type="binding site" evidence="17">
    <location>
        <position position="1211"/>
    </location>
    <ligand>
        <name>Mg(2+)</name>
        <dbReference type="ChEBI" id="CHEBI:18420"/>
    </ligand>
</feature>
<evidence type="ECO:0000256" key="13">
    <source>
        <dbReference type="ARBA" id="ARBA00023319"/>
    </source>
</evidence>
<keyword evidence="6 16" id="KW-0067">ATP-binding</keyword>
<name>A0A979FHU0_HYAAZ</name>
<evidence type="ECO:0000256" key="14">
    <source>
        <dbReference type="ARBA" id="ARBA00051243"/>
    </source>
</evidence>
<comment type="subcellular location">
    <subcellularLocation>
        <location evidence="1">Membrane</location>
        <topology evidence="1">Single-pass membrane protein</topology>
    </subcellularLocation>
</comment>
<dbReference type="FunFam" id="3.30.200.20:FF:000586">
    <property type="entry name" value="Receptor protein-tyrosine kinase"/>
    <property type="match status" value="1"/>
</dbReference>
<feature type="compositionally biased region" description="Polar residues" evidence="19">
    <location>
        <begin position="1082"/>
        <end position="1092"/>
    </location>
</feature>
<evidence type="ECO:0000256" key="10">
    <source>
        <dbReference type="ARBA" id="ARBA00023157"/>
    </source>
</evidence>
<evidence type="ECO:0000256" key="1">
    <source>
        <dbReference type="ARBA" id="ARBA00004167"/>
    </source>
</evidence>
<dbReference type="InterPro" id="IPR000719">
    <property type="entry name" value="Prot_kinase_dom"/>
</dbReference>
<feature type="binding site" evidence="16 18">
    <location>
        <position position="849"/>
    </location>
    <ligand>
        <name>ATP</name>
        <dbReference type="ChEBI" id="CHEBI:30616"/>
    </ligand>
</feature>
<feature type="domain" description="Ig-like" evidence="23">
    <location>
        <begin position="643"/>
        <end position="725"/>
    </location>
</feature>
<gene>
    <name evidence="25 26" type="primary">LOC108677608</name>
</gene>
<evidence type="ECO:0000259" key="23">
    <source>
        <dbReference type="PROSITE" id="PS50835"/>
    </source>
</evidence>
<dbReference type="GeneID" id="108677608"/>
<feature type="signal peptide" evidence="21">
    <location>
        <begin position="1"/>
        <end position="27"/>
    </location>
</feature>
<dbReference type="Pfam" id="PF07714">
    <property type="entry name" value="PK_Tyr_Ser-Thr"/>
    <property type="match status" value="2"/>
</dbReference>
<keyword evidence="12" id="KW-0325">Glycoprotein</keyword>
<evidence type="ECO:0000313" key="24">
    <source>
        <dbReference type="Proteomes" id="UP000694843"/>
    </source>
</evidence>
<dbReference type="GO" id="GO:0046872">
    <property type="term" value="F:metal ion binding"/>
    <property type="evidence" value="ECO:0007669"/>
    <property type="project" value="UniProtKB-KW"/>
</dbReference>
<dbReference type="InterPro" id="IPR001245">
    <property type="entry name" value="Ser-Thr/Tyr_kinase_cat_dom"/>
</dbReference>
<comment type="catalytic activity">
    <reaction evidence="14">
        <text>L-tyrosyl-[protein] + ATP = O-phospho-L-tyrosyl-[protein] + ADP + H(+)</text>
        <dbReference type="Rhea" id="RHEA:10596"/>
        <dbReference type="Rhea" id="RHEA-COMP:10136"/>
        <dbReference type="Rhea" id="RHEA-COMP:20101"/>
        <dbReference type="ChEBI" id="CHEBI:15378"/>
        <dbReference type="ChEBI" id="CHEBI:30616"/>
        <dbReference type="ChEBI" id="CHEBI:46858"/>
        <dbReference type="ChEBI" id="CHEBI:61978"/>
        <dbReference type="ChEBI" id="CHEBI:456216"/>
        <dbReference type="EC" id="2.7.10.1"/>
    </reaction>
</comment>
<feature type="domain" description="Ig-like" evidence="23">
    <location>
        <begin position="568"/>
        <end position="630"/>
    </location>
</feature>
<keyword evidence="8 20" id="KW-0472">Membrane</keyword>
<evidence type="ECO:0000256" key="16">
    <source>
        <dbReference type="PIRSR" id="PIRSR000615-2"/>
    </source>
</evidence>
<dbReference type="InterPro" id="IPR003599">
    <property type="entry name" value="Ig_sub"/>
</dbReference>
<reference evidence="25 26" key="1">
    <citation type="submission" date="2025-04" db="UniProtKB">
        <authorList>
            <consortium name="RefSeq"/>
        </authorList>
    </citation>
    <scope>IDENTIFICATION</scope>
    <source>
        <tissue evidence="25 26">Whole organism</tissue>
    </source>
</reference>
<feature type="active site" description="Proton acceptor" evidence="15">
    <location>
        <position position="1206"/>
    </location>
</feature>
<dbReference type="RefSeq" id="XP_047735884.1">
    <property type="nucleotide sequence ID" value="XM_047879928.1"/>
</dbReference>
<dbReference type="InterPro" id="IPR013783">
    <property type="entry name" value="Ig-like_fold"/>
</dbReference>
<dbReference type="OMA" id="SCGHIRP"/>
<dbReference type="InterPro" id="IPR007110">
    <property type="entry name" value="Ig-like_dom"/>
</dbReference>
<dbReference type="GO" id="GO:0007169">
    <property type="term" value="P:cell surface receptor protein tyrosine kinase signaling pathway"/>
    <property type="evidence" value="ECO:0007669"/>
    <property type="project" value="TreeGrafter"/>
</dbReference>
<feature type="chain" id="PRO_5044697483" evidence="21">
    <location>
        <begin position="28"/>
        <end position="1554"/>
    </location>
</feature>
<evidence type="ECO:0000313" key="26">
    <source>
        <dbReference type="RefSeq" id="XP_047735884.1"/>
    </source>
</evidence>
<evidence type="ECO:0000256" key="18">
    <source>
        <dbReference type="PROSITE-ProRule" id="PRU10141"/>
    </source>
</evidence>
<keyword evidence="11 25" id="KW-0675">Receptor</keyword>
<dbReference type="Proteomes" id="UP000694843">
    <property type="component" value="Unplaced"/>
</dbReference>
<dbReference type="InterPro" id="IPR017441">
    <property type="entry name" value="Protein_kinase_ATP_BS"/>
</dbReference>
<keyword evidence="21" id="KW-0732">Signal</keyword>
<evidence type="ECO:0000313" key="25">
    <source>
        <dbReference type="RefSeq" id="XP_047735883.1"/>
    </source>
</evidence>
<evidence type="ECO:0000256" key="20">
    <source>
        <dbReference type="SAM" id="Phobius"/>
    </source>
</evidence>
<dbReference type="Pfam" id="PF21339">
    <property type="entry name" value="VEGFR-1-like_Ig-like"/>
    <property type="match status" value="1"/>
</dbReference>
<evidence type="ECO:0000256" key="6">
    <source>
        <dbReference type="ARBA" id="ARBA00022840"/>
    </source>
</evidence>
<dbReference type="SUPFAM" id="SSF56112">
    <property type="entry name" value="Protein kinase-like (PK-like)"/>
    <property type="match status" value="1"/>
</dbReference>
<dbReference type="PRINTS" id="PR01832">
    <property type="entry name" value="VEGFRECEPTOR"/>
</dbReference>
<evidence type="ECO:0000259" key="22">
    <source>
        <dbReference type="PROSITE" id="PS50011"/>
    </source>
</evidence>
<evidence type="ECO:0000256" key="12">
    <source>
        <dbReference type="ARBA" id="ARBA00023180"/>
    </source>
</evidence>
<sequence>MMTWLRREGTLLARVLLYASLALCSEACTRPLVIKESDTNGEYVFKMRPNTDLVLHCEGGDPGVTWDTEEAVWGETAKITHNGPYTAILTLSDLYVEDTGYFKCYVDSNCSAQVYVFIDNGTHDFVNPHEYETSQAMTSDLETIIDCRTTRPDTTVYLKKDKKIVNDSRFMFDARRGFVLRNPAVTDSGLYNCYTNNQRIDSLTRDTSLTITPSNLPTLPAPTIQALPNTHFVVGHPFHLECVVPSMAEITFVWMHLDETPTGLFTEEVRNKDRIKKSVLSVPSAKKSDTGVYECQVRRGNARTTSRNFNVNILETKAPVLNVSSEPPVIHVNKTAPLSWKRMVEFYPDNPILSYYNPRNESISSSGKRVSWAFNSTTGEAWLYIKNVLTSDFGNWTLIAEMDNLRVRSSVQIIVFSSPEVQLHVPNSIKPGSVEGVVCDVTGYRFAKGGNRTKQSVNVTWLFADCIAQLSVCELKPLEIESTTRESGNKIWATPVVQGTKLQYINSSATLKCSAKTDTEEDSDEKIIVVTDLTNRWEFAHVGDDGSVEYVQERESLITVVMNDKFLLRCSATNSLYHSPMIWFEGDEQPLVNTSSSHYSTTSSIDSIVSRSTTGSYTCSVTLNESNKVEVKRFHVNVEDEKPITLSASSNTKLDVIPEDYRERGTNYTIICEPEAKPMPRIKWLKDGEDIHFNRTIMHFDYLEPEDEGTYTCLMSWRRREYKASLALYISDPRASAIWWVLGIAGAFIIILIGAATSLVLRLKREKAKSEQRKAARRILFQTGKIDEINAQLMVEDQADLLPYDTSFEVPRDRIKIGRQLGSGAFGRVVKAEVFDLNDDGNYSPVAIKMTKSMSDASHVKSLAIELKIMIYLGKHLNIVNLIGANTQNIDKDELWLLVEYCQYGDLLSFIHRYRKKFVDQIDPVTDEINYSFMAVTPNCYASPFSPGVNNYKKRDRPSECSEVPSPGGYMVPQSLSKPIVLADPPKGHSARSSRDTSPQSTPFPSSAAGPENLLVGNPGYGVLSTFVNQEPPTPGSDSQCPASPPPTVVPPDVVPPPTPPSFTAPYVNMGVVQSAKEEVTQSHNTDVFSSPTSPPPYVTQSFTPNKSPRRHDSTSSNVFSNSYRSGSMTGPYRRYNTDMTTVSSAGRPFSPADVWLDSQGNPINNDGTAIPGLGHPFTTTEIICWSWQVAQGMEYLTRRKILHGDLAARNLLLAEGNIVKISDFGLSRDMYKKEIYTKQGDDLLPIKWMSIEAIRDRMFSTQSDIWAYGIVLWELFSLGMAPYPGVDVNPKFLSDLENGMRNAKPKYSNGIIYELMEDCWIAEPSDRPSFSEILARLDHLLHDDVRENFEKLNEEYDRSNQNYFAGRTDYLSMFSSPDFNNLQKAENDECRYFNMEDMTDQERQKASEYLSMRKSSYADQGEVPGYLSMKTFSEHHPSPPPPPPATDPVDIFSPNPRDTSLPNGSRFTFHSSDDLPRTEILYSPTPSSVSSCYVPLLQTPSPTDGCEMGEDKCHGGDDEGQDINTLLPIPEDDCVTNEDSFATPKPDYCNMRV</sequence>
<evidence type="ECO:0000256" key="2">
    <source>
        <dbReference type="ARBA" id="ARBA00022679"/>
    </source>
</evidence>
<keyword evidence="17" id="KW-0460">Magnesium</keyword>
<keyword evidence="10" id="KW-1015">Disulfide bond</keyword>
<dbReference type="PANTHER" id="PTHR24416:SF600">
    <property type="entry name" value="PDGF- AND VEGF-RECEPTOR RELATED, ISOFORM J"/>
    <property type="match status" value="1"/>
</dbReference>
<dbReference type="GO" id="GO:0043235">
    <property type="term" value="C:receptor complex"/>
    <property type="evidence" value="ECO:0007669"/>
    <property type="project" value="TreeGrafter"/>
</dbReference>
<proteinExistence type="predicted"/>
<dbReference type="PROSITE" id="PS00109">
    <property type="entry name" value="PROTEIN_KINASE_TYR"/>
    <property type="match status" value="1"/>
</dbReference>
<evidence type="ECO:0000256" key="7">
    <source>
        <dbReference type="ARBA" id="ARBA00022989"/>
    </source>
</evidence>
<dbReference type="InterPro" id="IPR050122">
    <property type="entry name" value="RTK"/>
</dbReference>
<dbReference type="SUPFAM" id="SSF48726">
    <property type="entry name" value="Immunoglobulin"/>
    <property type="match status" value="5"/>
</dbReference>
<accession>A0A979FHU0</accession>
<feature type="compositionally biased region" description="Polar residues" evidence="19">
    <location>
        <begin position="1026"/>
        <end position="1041"/>
    </location>
</feature>
<feature type="domain" description="Ig-like" evidence="23">
    <location>
        <begin position="419"/>
        <end position="529"/>
    </location>
</feature>
<protein>
    <submittedName>
        <fullName evidence="25 26">Vascular endothelial growth factor receptor 1 isoform X2</fullName>
    </submittedName>
</protein>
<dbReference type="PROSITE" id="PS50835">
    <property type="entry name" value="IG_LIKE"/>
    <property type="match status" value="5"/>
</dbReference>
<evidence type="ECO:0000256" key="5">
    <source>
        <dbReference type="ARBA" id="ARBA00022777"/>
    </source>
</evidence>
<keyword evidence="3 20" id="KW-0812">Transmembrane</keyword>
<evidence type="ECO:0000256" key="15">
    <source>
        <dbReference type="PIRSR" id="PIRSR000615-1"/>
    </source>
</evidence>
<feature type="compositionally biased region" description="Pro residues" evidence="19">
    <location>
        <begin position="1043"/>
        <end position="1062"/>
    </location>
</feature>
<dbReference type="RefSeq" id="XP_047735883.1">
    <property type="nucleotide sequence ID" value="XM_047879927.1"/>
</dbReference>
<dbReference type="GO" id="GO:0005886">
    <property type="term" value="C:plasma membrane"/>
    <property type="evidence" value="ECO:0007669"/>
    <property type="project" value="TreeGrafter"/>
</dbReference>
<keyword evidence="17" id="KW-0479">Metal-binding</keyword>
<dbReference type="PIRSF" id="PIRSF000615">
    <property type="entry name" value="TyrPK_CSF1-R"/>
    <property type="match status" value="1"/>
</dbReference>
<evidence type="ECO:0000256" key="19">
    <source>
        <dbReference type="SAM" id="MobiDB-lite"/>
    </source>
</evidence>
<feature type="region of interest" description="Disordered" evidence="19">
    <location>
        <begin position="951"/>
        <end position="1062"/>
    </location>
</feature>
<keyword evidence="24" id="KW-1185">Reference proteome</keyword>
<keyword evidence="9" id="KW-0829">Tyrosine-protein kinase</keyword>
<feature type="transmembrane region" description="Helical" evidence="20">
    <location>
        <begin position="737"/>
        <end position="761"/>
    </location>
</feature>
<evidence type="ECO:0000256" key="3">
    <source>
        <dbReference type="ARBA" id="ARBA00022692"/>
    </source>
</evidence>